<comment type="caution">
    <text evidence="2">The sequence shown here is derived from an EMBL/GenBank/DDBJ whole genome shotgun (WGS) entry which is preliminary data.</text>
</comment>
<organism evidence="2 3">
    <name type="scientific">Variovorax robiniae</name>
    <dbReference type="NCBI Taxonomy" id="1836199"/>
    <lineage>
        <taxon>Bacteria</taxon>
        <taxon>Pseudomonadati</taxon>
        <taxon>Pseudomonadota</taxon>
        <taxon>Betaproteobacteria</taxon>
        <taxon>Burkholderiales</taxon>
        <taxon>Comamonadaceae</taxon>
        <taxon>Variovorax</taxon>
    </lineage>
</organism>
<gene>
    <name evidence="2" type="ORF">WKW79_19895</name>
</gene>
<dbReference type="InterPro" id="IPR001387">
    <property type="entry name" value="Cro/C1-type_HTH"/>
</dbReference>
<dbReference type="Proteomes" id="UP001367030">
    <property type="component" value="Unassembled WGS sequence"/>
</dbReference>
<feature type="domain" description="HTH cro/C1-type" evidence="1">
    <location>
        <begin position="81"/>
        <end position="136"/>
    </location>
</feature>
<dbReference type="CDD" id="cd00093">
    <property type="entry name" value="HTH_XRE"/>
    <property type="match status" value="1"/>
</dbReference>
<dbReference type="SUPFAM" id="SSF47413">
    <property type="entry name" value="lambda repressor-like DNA-binding domains"/>
    <property type="match status" value="1"/>
</dbReference>
<keyword evidence="3" id="KW-1185">Reference proteome</keyword>
<dbReference type="SMART" id="SM00530">
    <property type="entry name" value="HTH_XRE"/>
    <property type="match status" value="1"/>
</dbReference>
<reference evidence="2 3" key="1">
    <citation type="submission" date="2024-03" db="EMBL/GenBank/DDBJ databases">
        <title>Novel species of the genus Variovorax.</title>
        <authorList>
            <person name="Liu Q."/>
            <person name="Xin Y.-H."/>
        </authorList>
    </citation>
    <scope>NUCLEOTIDE SEQUENCE [LARGE SCALE GENOMIC DNA]</scope>
    <source>
        <strain evidence="2 3">KACC 18901</strain>
    </source>
</reference>
<dbReference type="RefSeq" id="WP_340336919.1">
    <property type="nucleotide sequence ID" value="NZ_JBBKZS010000008.1"/>
</dbReference>
<name>A0ABU8XAI1_9BURK</name>
<dbReference type="Gene3D" id="1.10.260.40">
    <property type="entry name" value="lambda repressor-like DNA-binding domains"/>
    <property type="match status" value="1"/>
</dbReference>
<evidence type="ECO:0000313" key="3">
    <source>
        <dbReference type="Proteomes" id="UP001367030"/>
    </source>
</evidence>
<protein>
    <submittedName>
        <fullName evidence="2">Helix-turn-helix transcriptional regulator</fullName>
    </submittedName>
</protein>
<accession>A0ABU8XAI1</accession>
<sequence length="224" mass="24286">MEEFFEKAEQGESAPGCDTAVVRDVILSPARNLGFCKALAQEMFLIMFNNRKSNKMRNVMPAKAPMPKADAADVLGALGARIRQRRKDLRVSAITASEAAGLSRVTLHRIECGEPSVTMGAYANAMAALGMKIHVVNGGDGAQEVAVDPAAVRARKVRRIQLADYPQLKQLAWHVPGATELTPGEALGLYERNWRHVDSSQLQASERALIDALVRTVGKGKLLV</sequence>
<proteinExistence type="predicted"/>
<evidence type="ECO:0000313" key="2">
    <source>
        <dbReference type="EMBL" id="MEJ8856848.1"/>
    </source>
</evidence>
<evidence type="ECO:0000259" key="1">
    <source>
        <dbReference type="SMART" id="SM00530"/>
    </source>
</evidence>
<dbReference type="EMBL" id="JBBKZS010000008">
    <property type="protein sequence ID" value="MEJ8856848.1"/>
    <property type="molecule type" value="Genomic_DNA"/>
</dbReference>
<dbReference type="Pfam" id="PF13560">
    <property type="entry name" value="HTH_31"/>
    <property type="match status" value="1"/>
</dbReference>
<dbReference type="InterPro" id="IPR010982">
    <property type="entry name" value="Lambda_DNA-bd_dom_sf"/>
</dbReference>